<sequence length="291" mass="30878">MMSGAAGEPGAGGTAPQLTIVVYPNGGASVGGVPVTVPDGADLAAVRHAAISTAVDLAAQHGRPLRALALEPDGSAWPLVIHPDGRVEEDEESDGAAPPSGTPGAPRAAGRVIPTLNLAAIPPTTRGPRTQTVILNQQWSEVVETPPAPERFRERLARIAEAGESGRTEAAMTLAADLEREVVLLFGPSHPHALQARAVSAHINTLARDWVRAADKYLAVATAWADMPESRSAQVRRNALNAHYCWRRVEDAGEAERIGEAVVRIWLKLPGALAEVRAARRHRDRIRNETS</sequence>
<feature type="region of interest" description="Disordered" evidence="1">
    <location>
        <begin position="86"/>
        <end position="109"/>
    </location>
</feature>
<dbReference type="RefSeq" id="WP_189956051.1">
    <property type="nucleotide sequence ID" value="NZ_BMVG01000013.1"/>
</dbReference>
<reference evidence="2" key="2">
    <citation type="submission" date="2020-09" db="EMBL/GenBank/DDBJ databases">
        <authorList>
            <person name="Sun Q."/>
            <person name="Ohkuma M."/>
        </authorList>
    </citation>
    <scope>NUCLEOTIDE SEQUENCE</scope>
    <source>
        <strain evidence="2">JCM 4714</strain>
    </source>
</reference>
<gene>
    <name evidence="2" type="ORF">GCM10010339_52030</name>
</gene>
<organism evidence="2 3">
    <name type="scientific">Streptomyces alanosinicus</name>
    <dbReference type="NCBI Taxonomy" id="68171"/>
    <lineage>
        <taxon>Bacteria</taxon>
        <taxon>Bacillati</taxon>
        <taxon>Actinomycetota</taxon>
        <taxon>Actinomycetes</taxon>
        <taxon>Kitasatosporales</taxon>
        <taxon>Streptomycetaceae</taxon>
        <taxon>Streptomyces</taxon>
    </lineage>
</organism>
<evidence type="ECO:0000313" key="2">
    <source>
        <dbReference type="EMBL" id="GHE07337.1"/>
    </source>
</evidence>
<dbReference type="Proteomes" id="UP000655443">
    <property type="component" value="Unassembled WGS sequence"/>
</dbReference>
<dbReference type="AlphaFoldDB" id="A0A919D5W7"/>
<proteinExistence type="predicted"/>
<keyword evidence="3" id="KW-1185">Reference proteome</keyword>
<dbReference type="EMBL" id="BMVG01000013">
    <property type="protein sequence ID" value="GHE07337.1"/>
    <property type="molecule type" value="Genomic_DNA"/>
</dbReference>
<name>A0A919D5W7_9ACTN</name>
<reference evidence="2" key="1">
    <citation type="journal article" date="2014" name="Int. J. Syst. Evol. Microbiol.">
        <title>Complete genome sequence of Corynebacterium casei LMG S-19264T (=DSM 44701T), isolated from a smear-ripened cheese.</title>
        <authorList>
            <consortium name="US DOE Joint Genome Institute (JGI-PGF)"/>
            <person name="Walter F."/>
            <person name="Albersmeier A."/>
            <person name="Kalinowski J."/>
            <person name="Ruckert C."/>
        </authorList>
    </citation>
    <scope>NUCLEOTIDE SEQUENCE</scope>
    <source>
        <strain evidence="2">JCM 4714</strain>
    </source>
</reference>
<evidence type="ECO:0000313" key="3">
    <source>
        <dbReference type="Proteomes" id="UP000655443"/>
    </source>
</evidence>
<accession>A0A919D5W7</accession>
<feature type="compositionally biased region" description="Low complexity" evidence="1">
    <location>
        <begin position="95"/>
        <end position="109"/>
    </location>
</feature>
<comment type="caution">
    <text evidence="2">The sequence shown here is derived from an EMBL/GenBank/DDBJ whole genome shotgun (WGS) entry which is preliminary data.</text>
</comment>
<protein>
    <submittedName>
        <fullName evidence="2">Uncharacterized protein</fullName>
    </submittedName>
</protein>
<evidence type="ECO:0000256" key="1">
    <source>
        <dbReference type="SAM" id="MobiDB-lite"/>
    </source>
</evidence>